<dbReference type="Proteomes" id="UP000784294">
    <property type="component" value="Unassembled WGS sequence"/>
</dbReference>
<dbReference type="EMBL" id="CAAALY010004099">
    <property type="protein sequence ID" value="VEL08485.1"/>
    <property type="molecule type" value="Genomic_DNA"/>
</dbReference>
<keyword evidence="2" id="KW-1185">Reference proteome</keyword>
<protein>
    <submittedName>
        <fullName evidence="1">Uncharacterized protein</fullName>
    </submittedName>
</protein>
<evidence type="ECO:0000313" key="2">
    <source>
        <dbReference type="Proteomes" id="UP000784294"/>
    </source>
</evidence>
<sequence length="68" mass="7228">MPVDVLCRISDLRLASNGLVGTIKRANERNQPIWPVLLASPTSKLPSTKGLVTLAAFSPRASVTSPSK</sequence>
<accession>A0A3S4ZPD5</accession>
<evidence type="ECO:0000313" key="1">
    <source>
        <dbReference type="EMBL" id="VEL08485.1"/>
    </source>
</evidence>
<reference evidence="1" key="1">
    <citation type="submission" date="2018-11" db="EMBL/GenBank/DDBJ databases">
        <authorList>
            <consortium name="Pathogen Informatics"/>
        </authorList>
    </citation>
    <scope>NUCLEOTIDE SEQUENCE</scope>
</reference>
<gene>
    <name evidence="1" type="ORF">PXEA_LOCUS1925</name>
</gene>
<proteinExistence type="predicted"/>
<dbReference type="AlphaFoldDB" id="A0A3S4ZPD5"/>
<comment type="caution">
    <text evidence="1">The sequence shown here is derived from an EMBL/GenBank/DDBJ whole genome shotgun (WGS) entry which is preliminary data.</text>
</comment>
<organism evidence="1 2">
    <name type="scientific">Protopolystoma xenopodis</name>
    <dbReference type="NCBI Taxonomy" id="117903"/>
    <lineage>
        <taxon>Eukaryota</taxon>
        <taxon>Metazoa</taxon>
        <taxon>Spiralia</taxon>
        <taxon>Lophotrochozoa</taxon>
        <taxon>Platyhelminthes</taxon>
        <taxon>Monogenea</taxon>
        <taxon>Polyopisthocotylea</taxon>
        <taxon>Polystomatidea</taxon>
        <taxon>Polystomatidae</taxon>
        <taxon>Protopolystoma</taxon>
    </lineage>
</organism>
<name>A0A3S4ZPD5_9PLAT</name>